<feature type="domain" description="Tify" evidence="3">
    <location>
        <begin position="169"/>
        <end position="204"/>
    </location>
</feature>
<dbReference type="Pfam" id="PF06200">
    <property type="entry name" value="tify"/>
    <property type="match status" value="1"/>
</dbReference>
<dbReference type="GO" id="GO:0031347">
    <property type="term" value="P:regulation of defense response"/>
    <property type="evidence" value="ECO:0000318"/>
    <property type="project" value="GO_Central"/>
</dbReference>
<dbReference type="GO" id="GO:0009611">
    <property type="term" value="P:response to wounding"/>
    <property type="evidence" value="ECO:0000318"/>
    <property type="project" value="GO_Central"/>
</dbReference>
<dbReference type="PROSITE" id="PS51320">
    <property type="entry name" value="TIFY"/>
    <property type="match status" value="1"/>
</dbReference>
<dbReference type="Gramene" id="EFJ35005">
    <property type="protein sequence ID" value="EFJ35005"/>
    <property type="gene ID" value="SELMODRAFT_406091"/>
</dbReference>
<dbReference type="InterPro" id="IPR040390">
    <property type="entry name" value="TIFY/JAZ"/>
</dbReference>
<evidence type="ECO:0000313" key="5">
    <source>
        <dbReference type="Proteomes" id="UP000001514"/>
    </source>
</evidence>
<feature type="compositionally biased region" description="Polar residues" evidence="2">
    <location>
        <begin position="399"/>
        <end position="416"/>
    </location>
</feature>
<dbReference type="OrthoDB" id="1934352at2759"/>
<evidence type="ECO:0000256" key="2">
    <source>
        <dbReference type="SAM" id="MobiDB-lite"/>
    </source>
</evidence>
<feature type="region of interest" description="Disordered" evidence="2">
    <location>
        <begin position="210"/>
        <end position="250"/>
    </location>
</feature>
<keyword evidence="5" id="KW-1185">Reference proteome</keyword>
<dbReference type="InterPro" id="IPR018467">
    <property type="entry name" value="CCT_CS"/>
</dbReference>
<proteinExistence type="inferred from homology"/>
<feature type="compositionally biased region" description="Polar residues" evidence="2">
    <location>
        <begin position="118"/>
        <end position="133"/>
    </location>
</feature>
<organism evidence="5">
    <name type="scientific">Selaginella moellendorffii</name>
    <name type="common">Spikemoss</name>
    <dbReference type="NCBI Taxonomy" id="88036"/>
    <lineage>
        <taxon>Eukaryota</taxon>
        <taxon>Viridiplantae</taxon>
        <taxon>Streptophyta</taxon>
        <taxon>Embryophyta</taxon>
        <taxon>Tracheophyta</taxon>
        <taxon>Lycopodiopsida</taxon>
        <taxon>Selaginellales</taxon>
        <taxon>Selaginellaceae</taxon>
        <taxon>Selaginella</taxon>
    </lineage>
</organism>
<dbReference type="AlphaFoldDB" id="D8R0N6"/>
<dbReference type="SMART" id="SM00979">
    <property type="entry name" value="TIFY"/>
    <property type="match status" value="1"/>
</dbReference>
<feature type="region of interest" description="Disordered" evidence="2">
    <location>
        <begin position="354"/>
        <end position="416"/>
    </location>
</feature>
<dbReference type="Pfam" id="PF09425">
    <property type="entry name" value="Jas_motif"/>
    <property type="match status" value="1"/>
</dbReference>
<feature type="region of interest" description="Disordered" evidence="2">
    <location>
        <begin position="85"/>
        <end position="134"/>
    </location>
</feature>
<dbReference type="InParanoid" id="D8R0N6"/>
<feature type="compositionally biased region" description="Polar residues" evidence="2">
    <location>
        <begin position="232"/>
        <end position="241"/>
    </location>
</feature>
<name>D8R0N6_SELML</name>
<dbReference type="STRING" id="88036.D8R0N6"/>
<dbReference type="GO" id="GO:2000022">
    <property type="term" value="P:regulation of jasmonic acid mediated signaling pathway"/>
    <property type="evidence" value="ECO:0000318"/>
    <property type="project" value="GO_Central"/>
</dbReference>
<feature type="compositionally biased region" description="Low complexity" evidence="2">
    <location>
        <begin position="97"/>
        <end position="108"/>
    </location>
</feature>
<dbReference type="Proteomes" id="UP000001514">
    <property type="component" value="Unassembled WGS sequence"/>
</dbReference>
<dbReference type="EMBL" id="GL377569">
    <property type="protein sequence ID" value="EFJ35005.1"/>
    <property type="molecule type" value="Genomic_DNA"/>
</dbReference>
<feature type="compositionally biased region" description="Polar residues" evidence="2">
    <location>
        <begin position="87"/>
        <end position="96"/>
    </location>
</feature>
<dbReference type="GO" id="GO:0005634">
    <property type="term" value="C:nucleus"/>
    <property type="evidence" value="ECO:0000318"/>
    <property type="project" value="GO_Central"/>
</dbReference>
<feature type="region of interest" description="Disordered" evidence="2">
    <location>
        <begin position="1"/>
        <end position="34"/>
    </location>
</feature>
<feature type="compositionally biased region" description="Low complexity" evidence="2">
    <location>
        <begin position="376"/>
        <end position="390"/>
    </location>
</feature>
<dbReference type="PANTHER" id="PTHR33077">
    <property type="entry name" value="PROTEIN TIFY 4A-RELATED-RELATED"/>
    <property type="match status" value="1"/>
</dbReference>
<feature type="region of interest" description="Disordered" evidence="2">
    <location>
        <begin position="285"/>
        <end position="334"/>
    </location>
</feature>
<dbReference type="PANTHER" id="PTHR33077:SF60">
    <property type="entry name" value="TIFY DOMAIN-CONTAINING PROTEIN"/>
    <property type="match status" value="1"/>
</dbReference>
<evidence type="ECO:0000256" key="1">
    <source>
        <dbReference type="ARBA" id="ARBA00008614"/>
    </source>
</evidence>
<evidence type="ECO:0000259" key="3">
    <source>
        <dbReference type="PROSITE" id="PS51320"/>
    </source>
</evidence>
<dbReference type="eggNOG" id="ENOG502QWBC">
    <property type="taxonomic scope" value="Eukaryota"/>
</dbReference>
<dbReference type="KEGG" id="smo:SELMODRAFT_406091"/>
<comment type="similarity">
    <text evidence="1">Belongs to the TIFY/JAZ family.</text>
</comment>
<dbReference type="FunCoup" id="D8R0N6">
    <property type="interactions" value="1383"/>
</dbReference>
<accession>D8R0N6</accession>
<feature type="compositionally biased region" description="Polar residues" evidence="2">
    <location>
        <begin position="316"/>
        <end position="334"/>
    </location>
</feature>
<feature type="compositionally biased region" description="Low complexity" evidence="2">
    <location>
        <begin position="20"/>
        <end position="30"/>
    </location>
</feature>
<dbReference type="InterPro" id="IPR010399">
    <property type="entry name" value="Tify_dom"/>
</dbReference>
<protein>
    <recommendedName>
        <fullName evidence="3">Tify domain-containing protein</fullName>
    </recommendedName>
</protein>
<feature type="compositionally biased region" description="Polar residues" evidence="2">
    <location>
        <begin position="362"/>
        <end position="375"/>
    </location>
</feature>
<dbReference type="HOGENOM" id="CLU_661220_0_0_1"/>
<gene>
    <name evidence="4" type="ORF">SELMODRAFT_406091</name>
</gene>
<evidence type="ECO:0000313" key="4">
    <source>
        <dbReference type="EMBL" id="EFJ35005.1"/>
    </source>
</evidence>
<sequence length="416" mass="43913">MAASILGCGSSNGVAVTGNPAPAAAAEVPAPLRPLEELTELDIRQLTREDCRRYLKERGMRRPSWNKAQAIQQVLSLRSLLCPSNPVGPSSKNPGSAANAPPAEAAAAGHTKQLLDKVSQQSMPDSCPSNNASDPRPLAGCFGSLAPTLSVLNPDAKRNPLSSKPASTTKPHSAQLTIFYSGIVNVYDDVPLDKAQAIMLLAASKTFHVPTSSVPGHPPFTSATQQQQQQQRELNQQTEATQKYPMQHQQAPQIYLSSGSALPDESCTEPGLPQVRSASLQRFLAKRRDRLSGNPSSSRRNDRSKKRRFSPPPSPLTSASFQFPPSARTSQVLRYSTTSTTTITTATATAATTTTTTGTTNGGHCSNSNQASENAGSDTSGGSSGTPDTSDTTRDNDNGRVSNENGRVSTTCLAAT</sequence>
<reference evidence="4 5" key="1">
    <citation type="journal article" date="2011" name="Science">
        <title>The Selaginella genome identifies genetic changes associated with the evolution of vascular plants.</title>
        <authorList>
            <person name="Banks J.A."/>
            <person name="Nishiyama T."/>
            <person name="Hasebe M."/>
            <person name="Bowman J.L."/>
            <person name="Gribskov M."/>
            <person name="dePamphilis C."/>
            <person name="Albert V.A."/>
            <person name="Aono N."/>
            <person name="Aoyama T."/>
            <person name="Ambrose B.A."/>
            <person name="Ashton N.W."/>
            <person name="Axtell M.J."/>
            <person name="Barker E."/>
            <person name="Barker M.S."/>
            <person name="Bennetzen J.L."/>
            <person name="Bonawitz N.D."/>
            <person name="Chapple C."/>
            <person name="Cheng C."/>
            <person name="Correa L.G."/>
            <person name="Dacre M."/>
            <person name="DeBarry J."/>
            <person name="Dreyer I."/>
            <person name="Elias M."/>
            <person name="Engstrom E.M."/>
            <person name="Estelle M."/>
            <person name="Feng L."/>
            <person name="Finet C."/>
            <person name="Floyd S.K."/>
            <person name="Frommer W.B."/>
            <person name="Fujita T."/>
            <person name="Gramzow L."/>
            <person name="Gutensohn M."/>
            <person name="Harholt J."/>
            <person name="Hattori M."/>
            <person name="Heyl A."/>
            <person name="Hirai T."/>
            <person name="Hiwatashi Y."/>
            <person name="Ishikawa M."/>
            <person name="Iwata M."/>
            <person name="Karol K.G."/>
            <person name="Koehler B."/>
            <person name="Kolukisaoglu U."/>
            <person name="Kubo M."/>
            <person name="Kurata T."/>
            <person name="Lalonde S."/>
            <person name="Li K."/>
            <person name="Li Y."/>
            <person name="Litt A."/>
            <person name="Lyons E."/>
            <person name="Manning G."/>
            <person name="Maruyama T."/>
            <person name="Michael T.P."/>
            <person name="Mikami K."/>
            <person name="Miyazaki S."/>
            <person name="Morinaga S."/>
            <person name="Murata T."/>
            <person name="Mueller-Roeber B."/>
            <person name="Nelson D.R."/>
            <person name="Obara M."/>
            <person name="Oguri Y."/>
            <person name="Olmstead R.G."/>
            <person name="Onodera N."/>
            <person name="Petersen B.L."/>
            <person name="Pils B."/>
            <person name="Prigge M."/>
            <person name="Rensing S.A."/>
            <person name="Riano-Pachon D.M."/>
            <person name="Roberts A.W."/>
            <person name="Sato Y."/>
            <person name="Scheller H.V."/>
            <person name="Schulz B."/>
            <person name="Schulz C."/>
            <person name="Shakirov E.V."/>
            <person name="Shibagaki N."/>
            <person name="Shinohara N."/>
            <person name="Shippen D.E."/>
            <person name="Soerensen I."/>
            <person name="Sotooka R."/>
            <person name="Sugimoto N."/>
            <person name="Sugita M."/>
            <person name="Sumikawa N."/>
            <person name="Tanurdzic M."/>
            <person name="Theissen G."/>
            <person name="Ulvskov P."/>
            <person name="Wakazuki S."/>
            <person name="Weng J.K."/>
            <person name="Willats W.W."/>
            <person name="Wipf D."/>
            <person name="Wolf P.G."/>
            <person name="Yang L."/>
            <person name="Zimmer A.D."/>
            <person name="Zhu Q."/>
            <person name="Mitros T."/>
            <person name="Hellsten U."/>
            <person name="Loque D."/>
            <person name="Otillar R."/>
            <person name="Salamov A."/>
            <person name="Schmutz J."/>
            <person name="Shapiro H."/>
            <person name="Lindquist E."/>
            <person name="Lucas S."/>
            <person name="Rokhsar D."/>
            <person name="Grigoriev I.V."/>
        </authorList>
    </citation>
    <scope>NUCLEOTIDE SEQUENCE [LARGE SCALE GENOMIC DNA]</scope>
</reference>